<dbReference type="PANTHER" id="PTHR10846:SF8">
    <property type="entry name" value="INNER MEMBRANE PROTEIN YRBG"/>
    <property type="match status" value="1"/>
</dbReference>
<evidence type="ECO:0000313" key="7">
    <source>
        <dbReference type="EMBL" id="SER94866.1"/>
    </source>
</evidence>
<evidence type="ECO:0000256" key="3">
    <source>
        <dbReference type="ARBA" id="ARBA00022989"/>
    </source>
</evidence>
<dbReference type="GO" id="GO:0006874">
    <property type="term" value="P:intracellular calcium ion homeostasis"/>
    <property type="evidence" value="ECO:0007669"/>
    <property type="project" value="TreeGrafter"/>
</dbReference>
<feature type="transmembrane region" description="Helical" evidence="5">
    <location>
        <begin position="309"/>
        <end position="328"/>
    </location>
</feature>
<dbReference type="GO" id="GO:0005886">
    <property type="term" value="C:plasma membrane"/>
    <property type="evidence" value="ECO:0007669"/>
    <property type="project" value="TreeGrafter"/>
</dbReference>
<keyword evidence="8" id="KW-1185">Reference proteome</keyword>
<feature type="transmembrane region" description="Helical" evidence="5">
    <location>
        <begin position="242"/>
        <end position="265"/>
    </location>
</feature>
<evidence type="ECO:0000256" key="1">
    <source>
        <dbReference type="ARBA" id="ARBA00004141"/>
    </source>
</evidence>
<dbReference type="PANTHER" id="PTHR10846">
    <property type="entry name" value="SODIUM/POTASSIUM/CALCIUM EXCHANGER"/>
    <property type="match status" value="1"/>
</dbReference>
<dbReference type="Proteomes" id="UP000198571">
    <property type="component" value="Unassembled WGS sequence"/>
</dbReference>
<proteinExistence type="predicted"/>
<gene>
    <name evidence="7" type="ORF">SAMN05518684_105253</name>
</gene>
<feature type="domain" description="Sodium/calcium exchanger membrane region" evidence="6">
    <location>
        <begin position="180"/>
        <end position="328"/>
    </location>
</feature>
<keyword evidence="4 5" id="KW-0472">Membrane</keyword>
<feature type="transmembrane region" description="Helical" evidence="5">
    <location>
        <begin position="66"/>
        <end position="88"/>
    </location>
</feature>
<evidence type="ECO:0000259" key="6">
    <source>
        <dbReference type="Pfam" id="PF01699"/>
    </source>
</evidence>
<dbReference type="Gene3D" id="1.20.1420.30">
    <property type="entry name" value="NCX, central ion-binding region"/>
    <property type="match status" value="1"/>
</dbReference>
<dbReference type="GO" id="GO:0005262">
    <property type="term" value="F:calcium channel activity"/>
    <property type="evidence" value="ECO:0007669"/>
    <property type="project" value="TreeGrafter"/>
</dbReference>
<dbReference type="STRING" id="1601833.SAMN05518684_105253"/>
<dbReference type="AlphaFoldDB" id="A0A1H9TCN2"/>
<dbReference type="OrthoDB" id="9794225at2"/>
<dbReference type="RefSeq" id="WP_093050121.1">
    <property type="nucleotide sequence ID" value="NZ_FOGT01000005.1"/>
</dbReference>
<accession>A0A1H9TCN2</accession>
<name>A0A1H9TCN2_9BACI</name>
<comment type="subcellular location">
    <subcellularLocation>
        <location evidence="1">Membrane</location>
        <topology evidence="1">Multi-pass membrane protein</topology>
    </subcellularLocation>
</comment>
<keyword evidence="2 5" id="KW-0812">Transmembrane</keyword>
<keyword evidence="3 5" id="KW-1133">Transmembrane helix</keyword>
<reference evidence="8" key="1">
    <citation type="submission" date="2016-10" db="EMBL/GenBank/DDBJ databases">
        <authorList>
            <person name="Varghese N."/>
            <person name="Submissions S."/>
        </authorList>
    </citation>
    <scope>NUCLEOTIDE SEQUENCE [LARGE SCALE GENOMIC DNA]</scope>
    <source>
        <strain evidence="8">S9</strain>
    </source>
</reference>
<dbReference type="InterPro" id="IPR004481">
    <property type="entry name" value="K/Na/Ca-exchanger"/>
</dbReference>
<feature type="transmembrane region" description="Helical" evidence="5">
    <location>
        <begin position="182"/>
        <end position="207"/>
    </location>
</feature>
<evidence type="ECO:0000256" key="2">
    <source>
        <dbReference type="ARBA" id="ARBA00022692"/>
    </source>
</evidence>
<feature type="transmembrane region" description="Helical" evidence="5">
    <location>
        <begin position="277"/>
        <end position="297"/>
    </location>
</feature>
<organism evidence="7 8">
    <name type="scientific">Salipaludibacillus aurantiacus</name>
    <dbReference type="NCBI Taxonomy" id="1601833"/>
    <lineage>
        <taxon>Bacteria</taxon>
        <taxon>Bacillati</taxon>
        <taxon>Bacillota</taxon>
        <taxon>Bacilli</taxon>
        <taxon>Bacillales</taxon>
        <taxon>Bacillaceae</taxon>
    </lineage>
</organism>
<feature type="transmembrane region" description="Helical" evidence="5">
    <location>
        <begin position="100"/>
        <end position="120"/>
    </location>
</feature>
<dbReference type="InterPro" id="IPR004837">
    <property type="entry name" value="NaCa_Exmemb"/>
</dbReference>
<evidence type="ECO:0000313" key="8">
    <source>
        <dbReference type="Proteomes" id="UP000198571"/>
    </source>
</evidence>
<feature type="transmembrane region" description="Helical" evidence="5">
    <location>
        <begin position="213"/>
        <end position="235"/>
    </location>
</feature>
<sequence>MMYVVFILAALITIYSAVKLSSFADVIGERTKLGGMMAGTILLAGATSLPEVTTSLTAISLNNPDIAVSNVLGSNLFNLLILAVADVYFRRRQMFSNIGLDHLMTGFVNVGLMAFVFIAVLSPTGYHFFNIGIEMYLLVLFYTVGMKMISSSSQANKIEAEAAAESSYHTGAISLKKAKFGFALAALVIFIAGSALTVSGDAIAAATGLSSSFIGTFLIAGATSLPEVVTVIVAVQLANYHLAVGNILGSNMFNLLILVLSDFFYRSGPVLSFVSPVVLITAAAVIILNVVILAGMIFAQSKISNTYNYFLPSVIVIVFYFISSYFLWTLS</sequence>
<feature type="transmembrane region" description="Helical" evidence="5">
    <location>
        <begin position="126"/>
        <end position="144"/>
    </location>
</feature>
<evidence type="ECO:0000256" key="4">
    <source>
        <dbReference type="ARBA" id="ARBA00023136"/>
    </source>
</evidence>
<dbReference type="Pfam" id="PF01699">
    <property type="entry name" value="Na_Ca_ex"/>
    <property type="match status" value="2"/>
</dbReference>
<evidence type="ECO:0000256" key="5">
    <source>
        <dbReference type="SAM" id="Phobius"/>
    </source>
</evidence>
<dbReference type="EMBL" id="FOGT01000005">
    <property type="protein sequence ID" value="SER94866.1"/>
    <property type="molecule type" value="Genomic_DNA"/>
</dbReference>
<protein>
    <submittedName>
        <fullName evidence="7">Cation:H+ antiporter</fullName>
    </submittedName>
</protein>
<dbReference type="GO" id="GO:0008273">
    <property type="term" value="F:calcium, potassium:sodium antiporter activity"/>
    <property type="evidence" value="ECO:0007669"/>
    <property type="project" value="TreeGrafter"/>
</dbReference>
<feature type="domain" description="Sodium/calcium exchanger membrane region" evidence="6">
    <location>
        <begin position="3"/>
        <end position="121"/>
    </location>
</feature>
<dbReference type="InterPro" id="IPR044880">
    <property type="entry name" value="NCX_ion-bd_dom_sf"/>
</dbReference>